<evidence type="ECO:0000313" key="2">
    <source>
        <dbReference type="Proteomes" id="UP000324800"/>
    </source>
</evidence>
<protein>
    <submittedName>
        <fullName evidence="1">Uncharacterized protein</fullName>
    </submittedName>
</protein>
<sequence length="463" mass="55118">MEQMENEQQYARLQRMEQQLSPIEREILWKNRNEILETNQLYSDSNFNDLEYSNPEFILLTNPLRFDLLSQAIADERLKLADEVVNFDGENKNNAVTIEFYNNIISSPDDCDEFDDQVNGHENGRLFKSAFDFDGAIQRSEYIEEAKQRQLQHDHHGQYRFNFTDENEKKVISYRTFTPDENHTQNHAPTIIYGRDSINEINRYIRSTIVQMQEKNEQIDNKEMIVAVYSMMIVSYRIPFPGKNMEDLIKIHKNMKYVIKYIHCEDDYNTFFWYNLTCVTMPDSKGKEIDRYSRIAEGKRLLFDFYNVNKEDKRDFLNQYSGFNWDDSLKVAEKVNIYINCYEYDEENKEVSYKLFTNYPNPNPQPNIHIRDYNILLLNDDEANQHIMYIISVEKLLGIKICPICRNYAIFAQDCNCHVKRQMETHMSSQVITKPVLLKEKISVQIKATRQVQRVQIIKTLKL</sequence>
<gene>
    <name evidence="1" type="ORF">EZS28_028898</name>
</gene>
<comment type="caution">
    <text evidence="1">The sequence shown here is derived from an EMBL/GenBank/DDBJ whole genome shotgun (WGS) entry which is preliminary data.</text>
</comment>
<proteinExistence type="predicted"/>
<dbReference type="Proteomes" id="UP000324800">
    <property type="component" value="Unassembled WGS sequence"/>
</dbReference>
<name>A0A5J4UXX4_9EUKA</name>
<evidence type="ECO:0000313" key="1">
    <source>
        <dbReference type="EMBL" id="KAA6375576.1"/>
    </source>
</evidence>
<dbReference type="AlphaFoldDB" id="A0A5J4UXX4"/>
<organism evidence="1 2">
    <name type="scientific">Streblomastix strix</name>
    <dbReference type="NCBI Taxonomy" id="222440"/>
    <lineage>
        <taxon>Eukaryota</taxon>
        <taxon>Metamonada</taxon>
        <taxon>Preaxostyla</taxon>
        <taxon>Oxymonadida</taxon>
        <taxon>Streblomastigidae</taxon>
        <taxon>Streblomastix</taxon>
    </lineage>
</organism>
<reference evidence="1 2" key="1">
    <citation type="submission" date="2019-03" db="EMBL/GenBank/DDBJ databases">
        <title>Single cell metagenomics reveals metabolic interactions within the superorganism composed of flagellate Streblomastix strix and complex community of Bacteroidetes bacteria on its surface.</title>
        <authorList>
            <person name="Treitli S.C."/>
            <person name="Kolisko M."/>
            <person name="Husnik F."/>
            <person name="Keeling P."/>
            <person name="Hampl V."/>
        </authorList>
    </citation>
    <scope>NUCLEOTIDE SEQUENCE [LARGE SCALE GENOMIC DNA]</scope>
    <source>
        <strain evidence="1">ST1C</strain>
    </source>
</reference>
<dbReference type="EMBL" id="SNRW01011127">
    <property type="protein sequence ID" value="KAA6375576.1"/>
    <property type="molecule type" value="Genomic_DNA"/>
</dbReference>
<accession>A0A5J4UXX4</accession>